<dbReference type="Proteomes" id="UP001148838">
    <property type="component" value="Unassembled WGS sequence"/>
</dbReference>
<feature type="chain" id="PRO_5046503511" description="DnaJ homolog subfamily C member 2" evidence="11">
    <location>
        <begin position="21"/>
        <end position="476"/>
    </location>
</feature>
<dbReference type="Gene3D" id="1.10.10.60">
    <property type="entry name" value="Homeodomain-like"/>
    <property type="match status" value="2"/>
</dbReference>
<gene>
    <name evidence="14" type="ORF">ANN_07265</name>
</gene>
<keyword evidence="4 10" id="KW-0812">Transmembrane</keyword>
<keyword evidence="7 10" id="KW-0472">Membrane</keyword>
<evidence type="ECO:0000256" key="8">
    <source>
        <dbReference type="ARBA" id="ARBA00037847"/>
    </source>
</evidence>
<comment type="subcellular location">
    <subcellularLocation>
        <location evidence="2">Cytoplasm</location>
        <location evidence="2">Cytosol</location>
    </subcellularLocation>
    <subcellularLocation>
        <location evidence="8">Endomembrane system</location>
        <topology evidence="8">Single-pass membrane protein</topology>
    </subcellularLocation>
    <subcellularLocation>
        <location evidence="1">Nucleus</location>
    </subcellularLocation>
</comment>
<evidence type="ECO:0000256" key="5">
    <source>
        <dbReference type="ARBA" id="ARBA00022729"/>
    </source>
</evidence>
<protein>
    <recommendedName>
        <fullName evidence="3">DnaJ homolog subfamily C member 2</fullName>
    </recommendedName>
</protein>
<keyword evidence="5 11" id="KW-0732">Signal</keyword>
<organism evidence="14 15">
    <name type="scientific">Periplaneta americana</name>
    <name type="common">American cockroach</name>
    <name type="synonym">Blatta americana</name>
    <dbReference type="NCBI Taxonomy" id="6978"/>
    <lineage>
        <taxon>Eukaryota</taxon>
        <taxon>Metazoa</taxon>
        <taxon>Ecdysozoa</taxon>
        <taxon>Arthropoda</taxon>
        <taxon>Hexapoda</taxon>
        <taxon>Insecta</taxon>
        <taxon>Pterygota</taxon>
        <taxon>Neoptera</taxon>
        <taxon>Polyneoptera</taxon>
        <taxon>Dictyoptera</taxon>
        <taxon>Blattodea</taxon>
        <taxon>Blattoidea</taxon>
        <taxon>Blattidae</taxon>
        <taxon>Blattinae</taxon>
        <taxon>Periplaneta</taxon>
    </lineage>
</organism>
<dbReference type="InterPro" id="IPR018253">
    <property type="entry name" value="DnaJ_domain_CS"/>
</dbReference>
<evidence type="ECO:0000256" key="9">
    <source>
        <dbReference type="SAM" id="MobiDB-lite"/>
    </source>
</evidence>
<dbReference type="SUPFAM" id="SSF46565">
    <property type="entry name" value="Chaperone J-domain"/>
    <property type="match status" value="1"/>
</dbReference>
<dbReference type="CDD" id="cd06257">
    <property type="entry name" value="DnaJ"/>
    <property type="match status" value="1"/>
</dbReference>
<dbReference type="InterPro" id="IPR036869">
    <property type="entry name" value="J_dom_sf"/>
</dbReference>
<dbReference type="EMBL" id="JAJSOF020000011">
    <property type="protein sequence ID" value="KAJ4445459.1"/>
    <property type="molecule type" value="Genomic_DNA"/>
</dbReference>
<keyword evidence="15" id="KW-1185">Reference proteome</keyword>
<dbReference type="PANTHER" id="PTHR44653:SF2">
    <property type="entry name" value="DNAJ HOMOLOG SUBFAMILY C MEMBER 1"/>
    <property type="match status" value="1"/>
</dbReference>
<evidence type="ECO:0000256" key="2">
    <source>
        <dbReference type="ARBA" id="ARBA00004514"/>
    </source>
</evidence>
<feature type="domain" description="HTH myb-type" evidence="13">
    <location>
        <begin position="291"/>
        <end position="348"/>
    </location>
</feature>
<dbReference type="SUPFAM" id="SSF46689">
    <property type="entry name" value="Homeodomain-like"/>
    <property type="match status" value="2"/>
</dbReference>
<dbReference type="PRINTS" id="PR00625">
    <property type="entry name" value="JDOMAIN"/>
</dbReference>
<comment type="caution">
    <text evidence="14">The sequence shown here is derived from an EMBL/GenBank/DDBJ whole genome shotgun (WGS) entry which is preliminary data.</text>
</comment>
<accession>A0ABQ8THU8</accession>
<reference evidence="14 15" key="1">
    <citation type="journal article" date="2022" name="Allergy">
        <title>Genome assembly and annotation of Periplaneta americana reveal a comprehensive cockroach allergen profile.</title>
        <authorList>
            <person name="Wang L."/>
            <person name="Xiong Q."/>
            <person name="Saelim N."/>
            <person name="Wang L."/>
            <person name="Nong W."/>
            <person name="Wan A.T."/>
            <person name="Shi M."/>
            <person name="Liu X."/>
            <person name="Cao Q."/>
            <person name="Hui J.H.L."/>
            <person name="Sookrung N."/>
            <person name="Leung T.F."/>
            <person name="Tungtrongchitr A."/>
            <person name="Tsui S.K.W."/>
        </authorList>
    </citation>
    <scope>NUCLEOTIDE SEQUENCE [LARGE SCALE GENOMIC DNA]</scope>
    <source>
        <strain evidence="14">PWHHKU_190912</strain>
    </source>
</reference>
<dbReference type="Gene3D" id="1.10.287.110">
    <property type="entry name" value="DnaJ domain"/>
    <property type="match status" value="1"/>
</dbReference>
<evidence type="ECO:0000259" key="13">
    <source>
        <dbReference type="PROSITE" id="PS51294"/>
    </source>
</evidence>
<evidence type="ECO:0000256" key="1">
    <source>
        <dbReference type="ARBA" id="ARBA00004123"/>
    </source>
</evidence>
<proteinExistence type="predicted"/>
<dbReference type="PROSITE" id="PS51294">
    <property type="entry name" value="HTH_MYB"/>
    <property type="match status" value="1"/>
</dbReference>
<keyword evidence="6 10" id="KW-1133">Transmembrane helix</keyword>
<dbReference type="InterPro" id="IPR017930">
    <property type="entry name" value="Myb_dom"/>
</dbReference>
<sequence length="476" mass="54528">MKLWTPWLLVLSLSFDAVQCWDNEELEIFDLVEEVNTNFYTLLGVAENADASEIRKAYRRLSLVLHPDKSDAADAEIKFRQLVAVYDVLRDTNRRMRYDEVLKNGLPDWRQAVYYYRRVRKMGLVEMSVILFVIVTVGQYIVSWAAYLEKKYTAEQFLNMRLKKLQKKQKKGKYDGPALPETIVLDIPTPSVRNTLPFQLPRWLFWFVVVLCPRSVMLARLYWTERKKRKEQELLDQESEEEEEQVEVEVRGPRRRKGRVIPLPELGPDESTPDAKLEEPEEAADEQHKPTPPVSGGLWTDDDLAELVRLVKKFPPGTAARWEKVANAMGRTVAEVTHMAKKVKEDGYRVTSAGATTESEPQKPSKVKTRVAVEVDNQEWSQVQQKALEAALTKYPKGGNPDRWDKIAKCVPGKTKVICQSAFLVSCSVCGCCLTMPSLMQEECMLRYKQLVEMVKKRKVNGEASVQEGGDEQPSP</sequence>
<dbReference type="InterPro" id="IPR001623">
    <property type="entry name" value="DnaJ_domain"/>
</dbReference>
<dbReference type="SMART" id="SM00717">
    <property type="entry name" value="SANT"/>
    <property type="match status" value="2"/>
</dbReference>
<dbReference type="Pfam" id="PF23082">
    <property type="entry name" value="Myb_DNA-binding_2"/>
    <property type="match status" value="1"/>
</dbReference>
<dbReference type="CDD" id="cd00167">
    <property type="entry name" value="SANT"/>
    <property type="match status" value="2"/>
</dbReference>
<dbReference type="Pfam" id="PF00226">
    <property type="entry name" value="DnaJ"/>
    <property type="match status" value="1"/>
</dbReference>
<evidence type="ECO:0000256" key="11">
    <source>
        <dbReference type="SAM" id="SignalP"/>
    </source>
</evidence>
<evidence type="ECO:0000313" key="14">
    <source>
        <dbReference type="EMBL" id="KAJ4445459.1"/>
    </source>
</evidence>
<feature type="transmembrane region" description="Helical" evidence="10">
    <location>
        <begin position="124"/>
        <end position="147"/>
    </location>
</feature>
<evidence type="ECO:0000256" key="6">
    <source>
        <dbReference type="ARBA" id="ARBA00022989"/>
    </source>
</evidence>
<evidence type="ECO:0000256" key="10">
    <source>
        <dbReference type="SAM" id="Phobius"/>
    </source>
</evidence>
<dbReference type="PANTHER" id="PTHR44653">
    <property type="entry name" value="DNAJ HOMOLOG SUBFAMILY C MEMBER 1"/>
    <property type="match status" value="1"/>
</dbReference>
<dbReference type="PROSITE" id="PS50076">
    <property type="entry name" value="DNAJ_2"/>
    <property type="match status" value="1"/>
</dbReference>
<name>A0ABQ8THU8_PERAM</name>
<evidence type="ECO:0000313" key="15">
    <source>
        <dbReference type="Proteomes" id="UP001148838"/>
    </source>
</evidence>
<evidence type="ECO:0000256" key="7">
    <source>
        <dbReference type="ARBA" id="ARBA00023136"/>
    </source>
</evidence>
<dbReference type="InterPro" id="IPR001005">
    <property type="entry name" value="SANT/Myb"/>
</dbReference>
<evidence type="ECO:0000259" key="12">
    <source>
        <dbReference type="PROSITE" id="PS50076"/>
    </source>
</evidence>
<dbReference type="PROSITE" id="PS00636">
    <property type="entry name" value="DNAJ_1"/>
    <property type="match status" value="1"/>
</dbReference>
<dbReference type="SMART" id="SM00271">
    <property type="entry name" value="DnaJ"/>
    <property type="match status" value="1"/>
</dbReference>
<feature type="region of interest" description="Disordered" evidence="9">
    <location>
        <begin position="232"/>
        <end position="299"/>
    </location>
</feature>
<feature type="transmembrane region" description="Helical" evidence="10">
    <location>
        <begin position="203"/>
        <end position="223"/>
    </location>
</feature>
<evidence type="ECO:0000256" key="4">
    <source>
        <dbReference type="ARBA" id="ARBA00022692"/>
    </source>
</evidence>
<feature type="domain" description="J" evidence="12">
    <location>
        <begin position="38"/>
        <end position="102"/>
    </location>
</feature>
<evidence type="ECO:0000256" key="3">
    <source>
        <dbReference type="ARBA" id="ARBA00014469"/>
    </source>
</evidence>
<feature type="signal peptide" evidence="11">
    <location>
        <begin position="1"/>
        <end position="20"/>
    </location>
</feature>
<dbReference type="InterPro" id="IPR052606">
    <property type="entry name" value="DnaJ_domain_protein"/>
</dbReference>
<feature type="compositionally biased region" description="Acidic residues" evidence="9">
    <location>
        <begin position="234"/>
        <end position="247"/>
    </location>
</feature>
<dbReference type="InterPro" id="IPR009057">
    <property type="entry name" value="Homeodomain-like_sf"/>
</dbReference>